<dbReference type="RefSeq" id="XP_047739317.1">
    <property type="nucleotide sequence ID" value="XM_047883361.1"/>
</dbReference>
<dbReference type="Proteomes" id="UP000694843">
    <property type="component" value="Unplaced"/>
</dbReference>
<dbReference type="KEGG" id="hazt:108673953"/>
<keyword evidence="2" id="KW-1185">Reference proteome</keyword>
<dbReference type="OrthoDB" id="6348028at2759"/>
<dbReference type="GO" id="GO:0003700">
    <property type="term" value="F:DNA-binding transcription factor activity"/>
    <property type="evidence" value="ECO:0007669"/>
    <property type="project" value="InterPro"/>
</dbReference>
<dbReference type="RefSeq" id="XP_018017334.1">
    <property type="nucleotide sequence ID" value="XM_018161845.2"/>
</dbReference>
<dbReference type="GeneID" id="108673953"/>
<feature type="compositionally biased region" description="Basic and acidic residues" evidence="1">
    <location>
        <begin position="27"/>
        <end position="42"/>
    </location>
</feature>
<accession>A0A8B7NU91</accession>
<feature type="region of interest" description="Disordered" evidence="1">
    <location>
        <begin position="1"/>
        <end position="59"/>
    </location>
</feature>
<evidence type="ECO:0000313" key="5">
    <source>
        <dbReference type="RefSeq" id="XP_047739317.1"/>
    </source>
</evidence>
<sequence length="639" mass="72200">MNGDDTSSSDDSDCGPLWDSSDDSDSDRELPVLKKQKIELHKNVRASNGTGHEDAADNDLQMITVTVDESGTCTKLFDEELDEEEPHQTEEYEEIDSNGRDPYEVRRFSSLRDVITFMDHYQQETLTHFTSFSRHGAFGNEKQVPNVQRGRIYFESLKGKCGMPITYDGVPFIHMGRWSFTCHQGVDRNLKQKEQYQKKRKERCKKEGIKLETRSRISKKVNCPAEIYISHVVKFPQHAVQGGCSEDSSLPSDQVRRNVKRKLSEQYKQNSSDIICEHWYYVRIPMPWAHKGHPVLATVDDSWDAAVPVGTKVTLNTDAVARLYDKRKSALQNVVVRTKEPVDPRVLEKIRSLYKEGVQDEKSIREALNTYVDEELLAGKAKPPPIFRRYNPTNKDIANEIVKAKEELRADRARHTREMCTSLVSEVAQLLPAVEDEQALQSAHELLSQLYELVKSAVPECISNPEEHVVTETTIGDKDASCSGLILSDPSTTIVIPQPLTVQQQLQHDNPNTRGQHLTLQPRLAPVQQHHPHQQQLRMQLDSSSSPLSLMSGTTVLRAQDGSLHPAGQHTITYADYTSVQPLCPTAAGVATVHSISPTITTLHGSHQPQHTYEIATIQPNGTLQYTDRKITQLQTWYQ</sequence>
<proteinExistence type="predicted"/>
<evidence type="ECO:0000313" key="6">
    <source>
        <dbReference type="RefSeq" id="XP_047739318.1"/>
    </source>
</evidence>
<reference evidence="3 4" key="1">
    <citation type="submission" date="2025-04" db="UniProtKB">
        <authorList>
            <consortium name="RefSeq"/>
        </authorList>
    </citation>
    <scope>IDENTIFICATION</scope>
    <source>
        <tissue evidence="3 4">Whole organism</tissue>
    </source>
</reference>
<dbReference type="Pfam" id="PF15299">
    <property type="entry name" value="ALS2CR8"/>
    <property type="match status" value="1"/>
</dbReference>
<dbReference type="PANTHER" id="PTHR47456">
    <property type="entry name" value="PHD-TYPE DOMAIN-CONTAINING PROTEIN"/>
    <property type="match status" value="1"/>
</dbReference>
<evidence type="ECO:0000313" key="3">
    <source>
        <dbReference type="RefSeq" id="XP_018017334.1"/>
    </source>
</evidence>
<dbReference type="RefSeq" id="XP_047739318.1">
    <property type="nucleotide sequence ID" value="XM_047883362.1"/>
</dbReference>
<dbReference type="RefSeq" id="XP_047739316.1">
    <property type="nucleotide sequence ID" value="XM_047883360.1"/>
</dbReference>
<protein>
    <submittedName>
        <fullName evidence="3 4">Calcium-responsive transcription factor</fullName>
    </submittedName>
</protein>
<dbReference type="AlphaFoldDB" id="A0A8B7NU91"/>
<gene>
    <name evidence="3 4 5 6" type="primary">LOC108673953</name>
</gene>
<evidence type="ECO:0000313" key="2">
    <source>
        <dbReference type="Proteomes" id="UP000694843"/>
    </source>
</evidence>
<evidence type="ECO:0000256" key="1">
    <source>
        <dbReference type="SAM" id="MobiDB-lite"/>
    </source>
</evidence>
<dbReference type="PANTHER" id="PTHR47456:SF5">
    <property type="match status" value="1"/>
</dbReference>
<evidence type="ECO:0000313" key="4">
    <source>
        <dbReference type="RefSeq" id="XP_047739316.1"/>
    </source>
</evidence>
<name>A0A8B7NU91_HYAAZ</name>
<organism evidence="2 3">
    <name type="scientific">Hyalella azteca</name>
    <name type="common">Amphipod</name>
    <dbReference type="NCBI Taxonomy" id="294128"/>
    <lineage>
        <taxon>Eukaryota</taxon>
        <taxon>Metazoa</taxon>
        <taxon>Ecdysozoa</taxon>
        <taxon>Arthropoda</taxon>
        <taxon>Crustacea</taxon>
        <taxon>Multicrustacea</taxon>
        <taxon>Malacostraca</taxon>
        <taxon>Eumalacostraca</taxon>
        <taxon>Peracarida</taxon>
        <taxon>Amphipoda</taxon>
        <taxon>Senticaudata</taxon>
        <taxon>Talitrida</taxon>
        <taxon>Talitroidea</taxon>
        <taxon>Hyalellidae</taxon>
        <taxon>Hyalella</taxon>
    </lineage>
</organism>
<feature type="region of interest" description="Disordered" evidence="1">
    <location>
        <begin position="526"/>
        <end position="548"/>
    </location>
</feature>
<dbReference type="InterPro" id="IPR029309">
    <property type="entry name" value="CaRF"/>
</dbReference>